<organism evidence="1 2">
    <name type="scientific">Luteimicrobium album</name>
    <dbReference type="NCBI Taxonomy" id="1054550"/>
    <lineage>
        <taxon>Bacteria</taxon>
        <taxon>Bacillati</taxon>
        <taxon>Actinomycetota</taxon>
        <taxon>Actinomycetes</taxon>
        <taxon>Micrococcales</taxon>
        <taxon>Luteimicrobium</taxon>
    </lineage>
</organism>
<evidence type="ECO:0000313" key="2">
    <source>
        <dbReference type="Proteomes" id="UP001157091"/>
    </source>
</evidence>
<dbReference type="RefSeq" id="WP_284294308.1">
    <property type="nucleotide sequence ID" value="NZ_BSUK01000001.1"/>
</dbReference>
<proteinExistence type="predicted"/>
<protein>
    <submittedName>
        <fullName evidence="1">Uncharacterized protein</fullName>
    </submittedName>
</protein>
<name>A0ABQ6I7A1_9MICO</name>
<dbReference type="NCBIfam" id="NF033679">
    <property type="entry name" value="DNRLRE_dom"/>
    <property type="match status" value="1"/>
</dbReference>
<keyword evidence="2" id="KW-1185">Reference proteome</keyword>
<accession>A0ABQ6I7A1</accession>
<dbReference type="Proteomes" id="UP001157091">
    <property type="component" value="Unassembled WGS sequence"/>
</dbReference>
<reference evidence="2" key="1">
    <citation type="journal article" date="2019" name="Int. J. Syst. Evol. Microbiol.">
        <title>The Global Catalogue of Microorganisms (GCM) 10K type strain sequencing project: providing services to taxonomists for standard genome sequencing and annotation.</title>
        <authorList>
            <consortium name="The Broad Institute Genomics Platform"/>
            <consortium name="The Broad Institute Genome Sequencing Center for Infectious Disease"/>
            <person name="Wu L."/>
            <person name="Ma J."/>
        </authorList>
    </citation>
    <scope>NUCLEOTIDE SEQUENCE [LARGE SCALE GENOMIC DNA]</scope>
    <source>
        <strain evidence="2">NBRC 106348</strain>
    </source>
</reference>
<evidence type="ECO:0000313" key="1">
    <source>
        <dbReference type="EMBL" id="GMA25844.1"/>
    </source>
</evidence>
<gene>
    <name evidence="1" type="ORF">GCM10025864_36030</name>
</gene>
<dbReference type="EMBL" id="BSUK01000001">
    <property type="protein sequence ID" value="GMA25844.1"/>
    <property type="molecule type" value="Genomic_DNA"/>
</dbReference>
<sequence length="252" mass="27210">MIRDGGTTWPVAIDPPMSGISRHEWTVVRSGWPTSTKYKSTASEGVGLCDVQADSSCNLDNKQRMIWEFTGLSTASLAAGDIISATFKAYGTHSYDCAGNSLQLHLMSAGISSSTTWNNQPSSKLYLDSQYPVIREGQCGKPGWTSWDATSGAKEIAGSSDTMVLELKSPTESTMSSWRRYYLYNASLEIKYNRAPTKPSSMKTLVGATNEGCTTGSGRPLLTSTTPKLSVVAKDPDGQNVAVTFEVYKGTR</sequence>
<comment type="caution">
    <text evidence="1">The sequence shown here is derived from an EMBL/GenBank/DDBJ whole genome shotgun (WGS) entry which is preliminary data.</text>
</comment>